<dbReference type="Gene3D" id="3.80.30.20">
    <property type="entry name" value="tm_1862 like domain"/>
    <property type="match status" value="1"/>
</dbReference>
<dbReference type="SMART" id="SM00729">
    <property type="entry name" value="Elp3"/>
    <property type="match status" value="1"/>
</dbReference>
<reference evidence="7" key="1">
    <citation type="submission" date="2019-11" db="EMBL/GenBank/DDBJ databases">
        <authorList>
            <person name="Feng L."/>
        </authorList>
    </citation>
    <scope>NUCLEOTIDE SEQUENCE</scope>
    <source>
        <strain evidence="7">VatypicaLFYP47</strain>
    </source>
</reference>
<keyword evidence="4" id="KW-0408">Iron</keyword>
<evidence type="ECO:0000256" key="1">
    <source>
        <dbReference type="ARBA" id="ARBA00001966"/>
    </source>
</evidence>
<dbReference type="InterPro" id="IPR051198">
    <property type="entry name" value="BchE-like"/>
</dbReference>
<dbReference type="InterPro" id="IPR006638">
    <property type="entry name" value="Elp3/MiaA/NifB-like_rSAM"/>
</dbReference>
<evidence type="ECO:0000256" key="5">
    <source>
        <dbReference type="ARBA" id="ARBA00023014"/>
    </source>
</evidence>
<accession>A0A6N3CNF3</accession>
<dbReference type="PANTHER" id="PTHR43409:SF16">
    <property type="entry name" value="SLR0320 PROTEIN"/>
    <property type="match status" value="1"/>
</dbReference>
<comment type="cofactor">
    <cofactor evidence="1">
        <name>[4Fe-4S] cluster</name>
        <dbReference type="ChEBI" id="CHEBI:49883"/>
    </cofactor>
</comment>
<dbReference type="CDD" id="cd01335">
    <property type="entry name" value="Radical_SAM"/>
    <property type="match status" value="1"/>
</dbReference>
<evidence type="ECO:0000256" key="4">
    <source>
        <dbReference type="ARBA" id="ARBA00023004"/>
    </source>
</evidence>
<dbReference type="GO" id="GO:0051539">
    <property type="term" value="F:4 iron, 4 sulfur cluster binding"/>
    <property type="evidence" value="ECO:0007669"/>
    <property type="project" value="UniProtKB-KW"/>
</dbReference>
<dbReference type="EMBL" id="CACRUN010000015">
    <property type="protein sequence ID" value="VYU16329.1"/>
    <property type="molecule type" value="Genomic_DNA"/>
</dbReference>
<gene>
    <name evidence="7" type="ORF">VALFYP47_01533</name>
</gene>
<dbReference type="Gene3D" id="3.40.50.280">
    <property type="entry name" value="Cobalamin-binding domain"/>
    <property type="match status" value="1"/>
</dbReference>
<keyword evidence="2" id="KW-0949">S-adenosyl-L-methionine</keyword>
<name>A0A6N3CNF3_9FIRM</name>
<organism evidence="7">
    <name type="scientific">Veillonella atypica</name>
    <dbReference type="NCBI Taxonomy" id="39777"/>
    <lineage>
        <taxon>Bacteria</taxon>
        <taxon>Bacillati</taxon>
        <taxon>Bacillota</taxon>
        <taxon>Negativicutes</taxon>
        <taxon>Veillonellales</taxon>
        <taxon>Veillonellaceae</taxon>
        <taxon>Veillonella</taxon>
    </lineage>
</organism>
<keyword evidence="5" id="KW-0411">Iron-sulfur</keyword>
<sequence>MRDNDILFFNLHRRYLNASPQFGGFLGIFTLAAFLNENGYRTQSYAGQLTEGLRLIDEACQNHNIKMIGLYCDYENVTEVIFLSSYIKETYQIPVIVGGPQSTSLKKDFYIKSQCDAVVRYEGEITVLDLANYYIESLGVIDDIKGISYLKDNDVITHEEQDLIENLDALPFINDECYLVPKQDYTELSIMTGRGCPFHCSFCHEGHHTRKVRFRSVENVIEEIKTYIETHEYIKNLHILFTDDTFTLIPERVKKLCEGLEQLQKIKPFRWFCEGHVHTLFMNLEMINYIAKAGAQRIQLGIEAGTQEVLDAYKKGSTLREIKTVVKHCYDSGIEEVYSNIILAGAHFTRDVYIKNIDFAKELLKIAPGVMEIGVVSYWPLPETTITNHPEDYGLNILDYDFITSSGDFPQIETNDIDRWELIEMMKSMEYELSEYMKELLIKGFVKTELINSWLSRKHTKYIGRWIYALNQLPHMLNFYSMVFSGECNFIDTISKNIPHIHPMRTVQLSKYLKNDSGNKSLFGYKLNDLEVDILIYSLGKLSVEELILKLREKYDDITLINNENIENVLRKLSSQYLLVYSKY</sequence>
<proteinExistence type="predicted"/>
<dbReference type="SFLD" id="SFLDS00029">
    <property type="entry name" value="Radical_SAM"/>
    <property type="match status" value="1"/>
</dbReference>
<dbReference type="Pfam" id="PF04055">
    <property type="entry name" value="Radical_SAM"/>
    <property type="match status" value="1"/>
</dbReference>
<evidence type="ECO:0000259" key="6">
    <source>
        <dbReference type="PROSITE" id="PS51918"/>
    </source>
</evidence>
<dbReference type="SFLD" id="SFLDG01123">
    <property type="entry name" value="methyltransferase_(Class_B)"/>
    <property type="match status" value="1"/>
</dbReference>
<evidence type="ECO:0000313" key="7">
    <source>
        <dbReference type="EMBL" id="VYU16329.1"/>
    </source>
</evidence>
<evidence type="ECO:0000256" key="2">
    <source>
        <dbReference type="ARBA" id="ARBA00022691"/>
    </source>
</evidence>
<dbReference type="PANTHER" id="PTHR43409">
    <property type="entry name" value="ANAEROBIC MAGNESIUM-PROTOPORPHYRIN IX MONOMETHYL ESTER CYCLASE-RELATED"/>
    <property type="match status" value="1"/>
</dbReference>
<dbReference type="PROSITE" id="PS51918">
    <property type="entry name" value="RADICAL_SAM"/>
    <property type="match status" value="1"/>
</dbReference>
<dbReference type="GO" id="GO:0005829">
    <property type="term" value="C:cytosol"/>
    <property type="evidence" value="ECO:0007669"/>
    <property type="project" value="TreeGrafter"/>
</dbReference>
<dbReference type="InterPro" id="IPR023404">
    <property type="entry name" value="rSAM_horseshoe"/>
</dbReference>
<dbReference type="GO" id="GO:0046872">
    <property type="term" value="F:metal ion binding"/>
    <property type="evidence" value="ECO:0007669"/>
    <property type="project" value="UniProtKB-KW"/>
</dbReference>
<dbReference type="AlphaFoldDB" id="A0A6N3CNF3"/>
<keyword evidence="3" id="KW-0479">Metal-binding</keyword>
<dbReference type="SFLD" id="SFLDG01082">
    <property type="entry name" value="B12-binding_domain_containing"/>
    <property type="match status" value="1"/>
</dbReference>
<protein>
    <submittedName>
        <fullName evidence="7">Radical SAM superfamily protein</fullName>
    </submittedName>
</protein>
<evidence type="ECO:0000256" key="3">
    <source>
        <dbReference type="ARBA" id="ARBA00022723"/>
    </source>
</evidence>
<feature type="domain" description="Radical SAM core" evidence="6">
    <location>
        <begin position="180"/>
        <end position="416"/>
    </location>
</feature>
<dbReference type="InterPro" id="IPR058240">
    <property type="entry name" value="rSAM_sf"/>
</dbReference>
<dbReference type="InterPro" id="IPR034466">
    <property type="entry name" value="Methyltransferase_Class_B"/>
</dbReference>
<dbReference type="InterPro" id="IPR007197">
    <property type="entry name" value="rSAM"/>
</dbReference>
<dbReference type="SUPFAM" id="SSF102114">
    <property type="entry name" value="Radical SAM enzymes"/>
    <property type="match status" value="1"/>
</dbReference>
<dbReference type="GO" id="GO:0003824">
    <property type="term" value="F:catalytic activity"/>
    <property type="evidence" value="ECO:0007669"/>
    <property type="project" value="InterPro"/>
</dbReference>